<dbReference type="RefSeq" id="WP_236031814.1">
    <property type="nucleotide sequence ID" value="NZ_BNJF01000005.1"/>
</dbReference>
<evidence type="ECO:0000313" key="2">
    <source>
        <dbReference type="EMBL" id="GHO49627.1"/>
    </source>
</evidence>
<evidence type="ECO:0000313" key="3">
    <source>
        <dbReference type="Proteomes" id="UP000612362"/>
    </source>
</evidence>
<dbReference type="InterPro" id="IPR000572">
    <property type="entry name" value="OxRdtase_Mopterin-bd_dom"/>
</dbReference>
<dbReference type="GO" id="GO:0008482">
    <property type="term" value="F:sulfite oxidase activity"/>
    <property type="evidence" value="ECO:0007669"/>
    <property type="project" value="TreeGrafter"/>
</dbReference>
<dbReference type="AlphaFoldDB" id="A0A8J3IBI1"/>
<dbReference type="Gene3D" id="3.90.420.10">
    <property type="entry name" value="Oxidoreductase, molybdopterin-binding domain"/>
    <property type="match status" value="1"/>
</dbReference>
<dbReference type="InterPro" id="IPR036374">
    <property type="entry name" value="OxRdtase_Mopterin-bd_sf"/>
</dbReference>
<dbReference type="PANTHER" id="PTHR19372:SF7">
    <property type="entry name" value="SULFITE OXIDASE, MITOCHONDRIAL"/>
    <property type="match status" value="1"/>
</dbReference>
<dbReference type="PRINTS" id="PR00407">
    <property type="entry name" value="EUMOPTERIN"/>
</dbReference>
<dbReference type="InterPro" id="IPR008335">
    <property type="entry name" value="Mopterin_OxRdtase_euk"/>
</dbReference>
<dbReference type="FunFam" id="3.90.420.10:FF:000002">
    <property type="entry name" value="sulfite oxidase, mitochondrial"/>
    <property type="match status" value="1"/>
</dbReference>
<dbReference type="GO" id="GO:0020037">
    <property type="term" value="F:heme binding"/>
    <property type="evidence" value="ECO:0007669"/>
    <property type="project" value="TreeGrafter"/>
</dbReference>
<dbReference type="GO" id="GO:0006790">
    <property type="term" value="P:sulfur compound metabolic process"/>
    <property type="evidence" value="ECO:0007669"/>
    <property type="project" value="TreeGrafter"/>
</dbReference>
<gene>
    <name evidence="2" type="ORF">KSX_77900</name>
</gene>
<dbReference type="EMBL" id="BNJF01000005">
    <property type="protein sequence ID" value="GHO49627.1"/>
    <property type="molecule type" value="Genomic_DNA"/>
</dbReference>
<dbReference type="SUPFAM" id="SSF56524">
    <property type="entry name" value="Oxidoreductase molybdopterin-binding domain"/>
    <property type="match status" value="1"/>
</dbReference>
<proteinExistence type="predicted"/>
<feature type="domain" description="Oxidoreductase molybdopterin-binding" evidence="1">
    <location>
        <begin position="43"/>
        <end position="218"/>
    </location>
</feature>
<reference evidence="2" key="1">
    <citation type="submission" date="2020-10" db="EMBL/GenBank/DDBJ databases">
        <title>Taxonomic study of unclassified bacteria belonging to the class Ktedonobacteria.</title>
        <authorList>
            <person name="Yabe S."/>
            <person name="Wang C.M."/>
            <person name="Zheng Y."/>
            <person name="Sakai Y."/>
            <person name="Cavaletti L."/>
            <person name="Monciardini P."/>
            <person name="Donadio S."/>
        </authorList>
    </citation>
    <scope>NUCLEOTIDE SEQUENCE</scope>
    <source>
        <strain evidence="2">SOSP1-1</strain>
    </source>
</reference>
<accession>A0A8J3IBI1</accession>
<evidence type="ECO:0000259" key="1">
    <source>
        <dbReference type="Pfam" id="PF00174"/>
    </source>
</evidence>
<dbReference type="PANTHER" id="PTHR19372">
    <property type="entry name" value="SULFITE REDUCTASE"/>
    <property type="match status" value="1"/>
</dbReference>
<keyword evidence="3" id="KW-1185">Reference proteome</keyword>
<dbReference type="GO" id="GO:0043546">
    <property type="term" value="F:molybdopterin cofactor binding"/>
    <property type="evidence" value="ECO:0007669"/>
    <property type="project" value="TreeGrafter"/>
</dbReference>
<organism evidence="2 3">
    <name type="scientific">Ktedonospora formicarum</name>
    <dbReference type="NCBI Taxonomy" id="2778364"/>
    <lineage>
        <taxon>Bacteria</taxon>
        <taxon>Bacillati</taxon>
        <taxon>Chloroflexota</taxon>
        <taxon>Ktedonobacteria</taxon>
        <taxon>Ktedonobacterales</taxon>
        <taxon>Ktedonobacteraceae</taxon>
        <taxon>Ktedonospora</taxon>
    </lineage>
</organism>
<protein>
    <recommendedName>
        <fullName evidence="1">Oxidoreductase molybdopterin-binding domain-containing protein</fullName>
    </recommendedName>
</protein>
<dbReference type="Pfam" id="PF00174">
    <property type="entry name" value="Oxidored_molyb"/>
    <property type="match status" value="1"/>
</dbReference>
<sequence>MNDPSTRTLGIVYQEQPYNAGTPLPQLCSSFVTPQERFFARSHGNTPTIDSESYRLHITGNVRNYLELSLAELRNRFPSYTVMATLQCTGSRRKELAELRPIPGELLWGGEPISNAIWRGVALRDVLAAAEIEPEARYVAFAGLDEVLKDDEQVGFGSSIALEKALSPEVLLAYEMNDQPLTPEHGAPLRVIVPGYIGARSVKWLGAITLQSEPSHNYFQAKSYKLFPSYVTEAAKADASQGQTLEALP</sequence>
<comment type="caution">
    <text evidence="2">The sequence shown here is derived from an EMBL/GenBank/DDBJ whole genome shotgun (WGS) entry which is preliminary data.</text>
</comment>
<dbReference type="Proteomes" id="UP000612362">
    <property type="component" value="Unassembled WGS sequence"/>
</dbReference>
<name>A0A8J3IBI1_9CHLR</name>